<dbReference type="InterPro" id="IPR018107">
    <property type="entry name" value="Na-dicarboxylate_symporter_CS"/>
</dbReference>
<keyword evidence="6 9" id="KW-1133">Transmembrane helix</keyword>
<comment type="subcellular location">
    <subcellularLocation>
        <location evidence="1 9">Membrane</location>
        <topology evidence="1 9">Multi-pass membrane protein</topology>
    </subcellularLocation>
</comment>
<dbReference type="PANTHER" id="PTHR11958">
    <property type="entry name" value="SODIUM/DICARBOXYLATE SYMPORTER-RELATED"/>
    <property type="match status" value="1"/>
</dbReference>
<keyword evidence="4 9" id="KW-0812">Transmembrane</keyword>
<evidence type="ECO:0000256" key="3">
    <source>
        <dbReference type="ARBA" id="ARBA00022448"/>
    </source>
</evidence>
<evidence type="ECO:0000256" key="9">
    <source>
        <dbReference type="RuleBase" id="RU361216"/>
    </source>
</evidence>
<dbReference type="PRINTS" id="PR00173">
    <property type="entry name" value="EDTRNSPORT"/>
</dbReference>
<evidence type="ECO:0000313" key="11">
    <source>
        <dbReference type="EMBL" id="KAF0312195.1"/>
    </source>
</evidence>
<keyword evidence="7 9" id="KW-0472">Membrane</keyword>
<comment type="caution">
    <text evidence="11">The sequence shown here is derived from an EMBL/GenBank/DDBJ whole genome shotgun (WGS) entry which is preliminary data.</text>
</comment>
<feature type="transmembrane region" description="Helical" evidence="9">
    <location>
        <begin position="346"/>
        <end position="367"/>
    </location>
</feature>
<dbReference type="Pfam" id="PF00375">
    <property type="entry name" value="SDF"/>
    <property type="match status" value="1"/>
</dbReference>
<dbReference type="PROSITE" id="PS00714">
    <property type="entry name" value="NA_DICARBOXYL_SYMP_2"/>
    <property type="match status" value="1"/>
</dbReference>
<dbReference type="GO" id="GO:0005313">
    <property type="term" value="F:L-glutamate transmembrane transporter activity"/>
    <property type="evidence" value="ECO:0007669"/>
    <property type="project" value="TreeGrafter"/>
</dbReference>
<evidence type="ECO:0000256" key="2">
    <source>
        <dbReference type="ARBA" id="ARBA00006148"/>
    </source>
</evidence>
<dbReference type="PANTHER" id="PTHR11958:SF63">
    <property type="entry name" value="AMINO ACID TRANSPORTER"/>
    <property type="match status" value="1"/>
</dbReference>
<feature type="region of interest" description="Disordered" evidence="10">
    <location>
        <begin position="85"/>
        <end position="105"/>
    </location>
</feature>
<keyword evidence="12" id="KW-1185">Reference proteome</keyword>
<organism evidence="11 12">
    <name type="scientific">Amphibalanus amphitrite</name>
    <name type="common">Striped barnacle</name>
    <name type="synonym">Balanus amphitrite</name>
    <dbReference type="NCBI Taxonomy" id="1232801"/>
    <lineage>
        <taxon>Eukaryota</taxon>
        <taxon>Metazoa</taxon>
        <taxon>Ecdysozoa</taxon>
        <taxon>Arthropoda</taxon>
        <taxon>Crustacea</taxon>
        <taxon>Multicrustacea</taxon>
        <taxon>Cirripedia</taxon>
        <taxon>Thoracica</taxon>
        <taxon>Thoracicalcarea</taxon>
        <taxon>Balanomorpha</taxon>
        <taxon>Balanoidea</taxon>
        <taxon>Balanidae</taxon>
        <taxon>Amphibalaninae</taxon>
        <taxon>Amphibalanus</taxon>
    </lineage>
</organism>
<dbReference type="GO" id="GO:0015501">
    <property type="term" value="F:glutamate:sodium symporter activity"/>
    <property type="evidence" value="ECO:0007669"/>
    <property type="project" value="TreeGrafter"/>
</dbReference>
<dbReference type="SUPFAM" id="SSF118215">
    <property type="entry name" value="Proton glutamate symport protein"/>
    <property type="match status" value="1"/>
</dbReference>
<dbReference type="OrthoDB" id="5877963at2759"/>
<dbReference type="Proteomes" id="UP000440578">
    <property type="component" value="Unassembled WGS sequence"/>
</dbReference>
<feature type="transmembrane region" description="Helical" evidence="9">
    <location>
        <begin position="305"/>
        <end position="325"/>
    </location>
</feature>
<accession>A0A6A4WZ15</accession>
<protein>
    <recommendedName>
        <fullName evidence="9">Amino acid transporter</fullName>
    </recommendedName>
</protein>
<dbReference type="Gene3D" id="1.10.3860.10">
    <property type="entry name" value="Sodium:dicarboxylate symporter"/>
    <property type="match status" value="1"/>
</dbReference>
<keyword evidence="5 9" id="KW-0769">Symport</keyword>
<keyword evidence="3 9" id="KW-0813">Transport</keyword>
<evidence type="ECO:0000256" key="6">
    <source>
        <dbReference type="ARBA" id="ARBA00022989"/>
    </source>
</evidence>
<dbReference type="EMBL" id="VIIS01000188">
    <property type="protein sequence ID" value="KAF0312195.1"/>
    <property type="molecule type" value="Genomic_DNA"/>
</dbReference>
<feature type="transmembrane region" description="Helical" evidence="9">
    <location>
        <begin position="121"/>
        <end position="142"/>
    </location>
</feature>
<evidence type="ECO:0000256" key="8">
    <source>
        <dbReference type="ARBA" id="ARBA00023180"/>
    </source>
</evidence>
<keyword evidence="8" id="KW-0325">Glycoprotein</keyword>
<evidence type="ECO:0000256" key="10">
    <source>
        <dbReference type="SAM" id="MobiDB-lite"/>
    </source>
</evidence>
<feature type="transmembrane region" description="Helical" evidence="9">
    <location>
        <begin position="379"/>
        <end position="405"/>
    </location>
</feature>
<sequence>MFYIPMHHPHSKCFMYRFITNETASNLSGGSLRTRFISWRLICGLWSARLRGCAALIQRLMGDGSAAGWLSAAEDERRRLRGAAGARPPAYNAVSPPQSPPAATMPAPRWNQAKSCLKTNALTLLTLLGVFSGIVLGLILRTSSDEPWSERDAMYVSFVGDLFLRMLKALIIPLIVSSLISAVGNLDLSLSGKIGARAVAYYMLTTVMAVILGIILVVAIHPGQGTDEGIEKGEFGRNTTTADTLMDLVRNMFPPNLVQAANFHYRTVLITPTEEDEEKYRQKVGNDSANIPVNMFKISGQYSEGANITGLVVFSIVFGIVIGMMKDQGKILLQFFSALSEAIMHLTRIVIWLSPVGVCFLIAAKILELKSFSVLLGQLGMYFITVLVGILVHGFIVLVLIYVLIVRELPFRYIANISQPLATAFGTSSSSAALPLTIAALEEKNGVDSRVARFVLPIGATINMDGTALYEAVAAIFIAQVRNVSLGIGSIIAISITATAASIGAAGIPQAGLVTMVMVLDTVGLPAEDVSLIIAVDWLLDRFRTTINVLGDSLGAGIVNHLSKQELANIEHRADTVTAKLEGGENGMEATPL</sequence>
<dbReference type="GO" id="GO:0005886">
    <property type="term" value="C:plasma membrane"/>
    <property type="evidence" value="ECO:0007669"/>
    <property type="project" value="TreeGrafter"/>
</dbReference>
<feature type="transmembrane region" description="Helical" evidence="9">
    <location>
        <begin position="198"/>
        <end position="220"/>
    </location>
</feature>
<gene>
    <name evidence="11" type="primary">SLC1A1_4</name>
    <name evidence="11" type="ORF">FJT64_017042</name>
</gene>
<name>A0A6A4WZ15_AMPAM</name>
<evidence type="ECO:0000256" key="4">
    <source>
        <dbReference type="ARBA" id="ARBA00022692"/>
    </source>
</evidence>
<proteinExistence type="inferred from homology"/>
<dbReference type="InterPro" id="IPR001991">
    <property type="entry name" value="Na-dicarboxylate_symporter"/>
</dbReference>
<reference evidence="11 12" key="1">
    <citation type="submission" date="2019-07" db="EMBL/GenBank/DDBJ databases">
        <title>Draft genome assembly of a fouling barnacle, Amphibalanus amphitrite (Darwin, 1854): The first reference genome for Thecostraca.</title>
        <authorList>
            <person name="Kim W."/>
        </authorList>
    </citation>
    <scope>NUCLEOTIDE SEQUENCE [LARGE SCALE GENOMIC DNA]</scope>
    <source>
        <strain evidence="11">SNU_AA5</strain>
        <tissue evidence="11">Soma without cirri and trophi</tissue>
    </source>
</reference>
<feature type="transmembrane region" description="Helical" evidence="9">
    <location>
        <begin position="162"/>
        <end position="186"/>
    </location>
</feature>
<evidence type="ECO:0000256" key="7">
    <source>
        <dbReference type="ARBA" id="ARBA00023136"/>
    </source>
</evidence>
<dbReference type="InterPro" id="IPR036458">
    <property type="entry name" value="Na:dicarbo_symporter_sf"/>
</dbReference>
<comment type="similarity">
    <text evidence="2 9">Belongs to the dicarboxylate/amino acid:cation symporter (DAACS) (TC 2.A.23) family.</text>
</comment>
<evidence type="ECO:0000256" key="1">
    <source>
        <dbReference type="ARBA" id="ARBA00004141"/>
    </source>
</evidence>
<evidence type="ECO:0000256" key="5">
    <source>
        <dbReference type="ARBA" id="ARBA00022847"/>
    </source>
</evidence>
<dbReference type="AlphaFoldDB" id="A0A6A4WZ15"/>
<evidence type="ECO:0000313" key="12">
    <source>
        <dbReference type="Proteomes" id="UP000440578"/>
    </source>
</evidence>
<dbReference type="InterPro" id="IPR050746">
    <property type="entry name" value="DAACS"/>
</dbReference>
<dbReference type="GO" id="GO:0015175">
    <property type="term" value="F:neutral L-amino acid transmembrane transporter activity"/>
    <property type="evidence" value="ECO:0007669"/>
    <property type="project" value="TreeGrafter"/>
</dbReference>